<evidence type="ECO:0000313" key="4">
    <source>
        <dbReference type="EMBL" id="CAB4966265.1"/>
    </source>
</evidence>
<accession>A0A6J7VL76</accession>
<dbReference type="EMBL" id="CAFBRD010000170">
    <property type="protein sequence ID" value="CAB5078780.1"/>
    <property type="molecule type" value="Genomic_DNA"/>
</dbReference>
<feature type="coiled-coil region" evidence="1">
    <location>
        <begin position="256"/>
        <end position="283"/>
    </location>
</feature>
<dbReference type="AlphaFoldDB" id="A0A6J7VL76"/>
<proteinExistence type="predicted"/>
<reference evidence="5" key="1">
    <citation type="submission" date="2020-05" db="EMBL/GenBank/DDBJ databases">
        <authorList>
            <person name="Chiriac C."/>
            <person name="Salcher M."/>
            <person name="Ghai R."/>
            <person name="Kavagutti S V."/>
        </authorList>
    </citation>
    <scope>NUCLEOTIDE SEQUENCE</scope>
</reference>
<dbReference type="InterPro" id="IPR029063">
    <property type="entry name" value="SAM-dependent_MTases_sf"/>
</dbReference>
<gene>
    <name evidence="3" type="ORF">UFOPK2624_01868</name>
    <name evidence="4" type="ORF">UFOPK3785_01987</name>
    <name evidence="5" type="ORF">UFOPK4371_01934</name>
</gene>
<organism evidence="5">
    <name type="scientific">freshwater metagenome</name>
    <dbReference type="NCBI Taxonomy" id="449393"/>
    <lineage>
        <taxon>unclassified sequences</taxon>
        <taxon>metagenomes</taxon>
        <taxon>ecological metagenomes</taxon>
    </lineage>
</organism>
<dbReference type="EMBL" id="CAEZXY010000132">
    <property type="protein sequence ID" value="CAB4723318.1"/>
    <property type="molecule type" value="Genomic_DNA"/>
</dbReference>
<dbReference type="Gene3D" id="3.40.50.150">
    <property type="entry name" value="Vaccinia Virus protein VP39"/>
    <property type="match status" value="1"/>
</dbReference>
<evidence type="ECO:0000313" key="5">
    <source>
        <dbReference type="EMBL" id="CAB5078780.1"/>
    </source>
</evidence>
<protein>
    <submittedName>
        <fullName evidence="5">Unannotated protein</fullName>
    </submittedName>
</protein>
<dbReference type="Pfam" id="PF05050">
    <property type="entry name" value="Methyltransf_21"/>
    <property type="match status" value="1"/>
</dbReference>
<dbReference type="InterPro" id="IPR006342">
    <property type="entry name" value="FkbM_mtfrase"/>
</dbReference>
<dbReference type="NCBIfam" id="TIGR01444">
    <property type="entry name" value="fkbM_fam"/>
    <property type="match status" value="1"/>
</dbReference>
<dbReference type="EMBL" id="CAFBNJ010000169">
    <property type="protein sequence ID" value="CAB4966265.1"/>
    <property type="molecule type" value="Genomic_DNA"/>
</dbReference>
<keyword evidence="1" id="KW-0175">Coiled coil</keyword>
<evidence type="ECO:0000256" key="1">
    <source>
        <dbReference type="SAM" id="Coils"/>
    </source>
</evidence>
<sequence>MNSSFVSHSQNGEDIVLWRALGRIHRGFWIDVGANDPDIDSVTRAFSDAGWTGINVEPLPEVHDLLCERRPNDINLCVALGDSEGESRYFEVTEANGLSTSDGEAAARYRQAGLDFREFSVSTRTLSSVWDEFVAGDVHFLKIDVEGAEELVLQGTDLGRHRPWIVVVESVEPVVLGGAVLEPGARPPAVSTHEMWEHLIVSNGYTLVLFDGLNRFYVANERLDELGPWLASPVNVLDGAELASSRRERLGVETRLAVSETRVRDLERELEGSRAEIDAVLASKSWRITAPLRAIRRM</sequence>
<evidence type="ECO:0000313" key="3">
    <source>
        <dbReference type="EMBL" id="CAB4723318.1"/>
    </source>
</evidence>
<dbReference type="SUPFAM" id="SSF53335">
    <property type="entry name" value="S-adenosyl-L-methionine-dependent methyltransferases"/>
    <property type="match status" value="1"/>
</dbReference>
<name>A0A6J7VL76_9ZZZZ</name>
<feature type="domain" description="Methyltransferase FkbM" evidence="2">
    <location>
        <begin position="31"/>
        <end position="170"/>
    </location>
</feature>
<evidence type="ECO:0000259" key="2">
    <source>
        <dbReference type="Pfam" id="PF05050"/>
    </source>
</evidence>